<dbReference type="GO" id="GO:0000166">
    <property type="term" value="F:nucleotide binding"/>
    <property type="evidence" value="ECO:0007669"/>
    <property type="project" value="InterPro"/>
</dbReference>
<reference evidence="2" key="4">
    <citation type="submission" date="2025-09" db="UniProtKB">
        <authorList>
            <consortium name="Ensembl"/>
        </authorList>
    </citation>
    <scope>IDENTIFICATION</scope>
    <source>
        <strain evidence="2">HSOK</strain>
    </source>
</reference>
<feature type="compositionally biased region" description="Polar residues" evidence="1">
    <location>
        <begin position="1"/>
        <end position="26"/>
    </location>
</feature>
<sequence length="399" mass="44080">MSANSGRTLTTSGQDLAKNGNSSNNKAPWKDAGTVLQPTTPTRKPQPPKPQNAITIAVSSRVLFNMEKEQQIFEQQGMEEYIKYQVAHETESFSPGPAFSFVKALEAVNAQLRELYPESEELFDVVLITNNHANVGLRLINTINHYQLVIERFCMTGGNSPIGYLKAYHTNLYLSADPDKVHEALEAGQSGKSLHLQLVSMGLHQTSVLCLLNPGIAAATMFTPDKMTEVSETQLRVAFDGDAVLFSDESEQIYKAHGLDKFFEHEKAHENKPLDHGPLKGFLEVLGKLQKKFYAKGHRMDCPIRTYLVTARSAASSGARALKTLRSWGLEIDEALFLAGAPKGPMLEKIRPHIFFDDQMFHVEGAAEMGTVACHVPYGVAQRIVRKGGKDKETSPVVK</sequence>
<reference evidence="2 3" key="2">
    <citation type="submission" date="2017-04" db="EMBL/GenBank/DDBJ databases">
        <title>CpG methylation of centromeres and impact of large insertions on vertebrate speciation.</title>
        <authorList>
            <person name="Ichikawa K."/>
            <person name="Yoshimura J."/>
            <person name="Morishita S."/>
        </authorList>
    </citation>
    <scope>NUCLEOTIDE SEQUENCE</scope>
    <source>
        <strain evidence="2 3">HSOK</strain>
    </source>
</reference>
<dbReference type="GO" id="GO:0005737">
    <property type="term" value="C:cytoplasm"/>
    <property type="evidence" value="ECO:0007669"/>
    <property type="project" value="InterPro"/>
</dbReference>
<reference evidence="2" key="3">
    <citation type="submission" date="2025-08" db="UniProtKB">
        <authorList>
            <consortium name="Ensembl"/>
        </authorList>
    </citation>
    <scope>IDENTIFICATION</scope>
    <source>
        <strain evidence="2">HSOK</strain>
    </source>
</reference>
<proteinExistence type="predicted"/>
<feature type="region of interest" description="Disordered" evidence="1">
    <location>
        <begin position="1"/>
        <end position="51"/>
    </location>
</feature>
<dbReference type="PANTHER" id="PTHR31367:SF2">
    <property type="entry name" value="CYTOSOLIC 5'-NUCLEOTIDASE 1A"/>
    <property type="match status" value="1"/>
</dbReference>
<dbReference type="Proteomes" id="UP000265200">
    <property type="component" value="Chromosome 22"/>
</dbReference>
<dbReference type="PANTHER" id="PTHR31367">
    <property type="entry name" value="CYTOSOLIC 5'-NUCLEOTIDASE 1 FAMILY MEMBER"/>
    <property type="match status" value="1"/>
</dbReference>
<organism evidence="2 3">
    <name type="scientific">Oryzias latipes</name>
    <name type="common">Japanese rice fish</name>
    <name type="synonym">Japanese killifish</name>
    <dbReference type="NCBI Taxonomy" id="8090"/>
    <lineage>
        <taxon>Eukaryota</taxon>
        <taxon>Metazoa</taxon>
        <taxon>Chordata</taxon>
        <taxon>Craniata</taxon>
        <taxon>Vertebrata</taxon>
        <taxon>Euteleostomi</taxon>
        <taxon>Actinopterygii</taxon>
        <taxon>Neopterygii</taxon>
        <taxon>Teleostei</taxon>
        <taxon>Neoteleostei</taxon>
        <taxon>Acanthomorphata</taxon>
        <taxon>Ovalentaria</taxon>
        <taxon>Atherinomorphae</taxon>
        <taxon>Beloniformes</taxon>
        <taxon>Adrianichthyidae</taxon>
        <taxon>Oryziinae</taxon>
        <taxon>Oryzias</taxon>
    </lineage>
</organism>
<dbReference type="InterPro" id="IPR010394">
    <property type="entry name" value="5-nucleotidase"/>
</dbReference>
<evidence type="ECO:0000313" key="3">
    <source>
        <dbReference type="Proteomes" id="UP000265200"/>
    </source>
</evidence>
<dbReference type="GO" id="GO:0000287">
    <property type="term" value="F:magnesium ion binding"/>
    <property type="evidence" value="ECO:0007669"/>
    <property type="project" value="InterPro"/>
</dbReference>
<evidence type="ECO:0008006" key="4">
    <source>
        <dbReference type="Google" id="ProtNLM"/>
    </source>
</evidence>
<dbReference type="Ensembl" id="ENSORLT00015023974.1">
    <property type="protein sequence ID" value="ENSORLP00015015908.1"/>
    <property type="gene ID" value="ENSORLG00015016857.1"/>
</dbReference>
<protein>
    <recommendedName>
        <fullName evidence="4">5'-nucleotidase, cytosolic IAb</fullName>
    </recommendedName>
</protein>
<accession>A0A3P9I7Q7</accession>
<reference key="1">
    <citation type="journal article" date="2007" name="Nature">
        <title>The medaka draft genome and insights into vertebrate genome evolution.</title>
        <authorList>
            <person name="Kasahara M."/>
            <person name="Naruse K."/>
            <person name="Sasaki S."/>
            <person name="Nakatani Y."/>
            <person name="Qu W."/>
            <person name="Ahsan B."/>
            <person name="Yamada T."/>
            <person name="Nagayasu Y."/>
            <person name="Doi K."/>
            <person name="Kasai Y."/>
            <person name="Jindo T."/>
            <person name="Kobayashi D."/>
            <person name="Shimada A."/>
            <person name="Toyoda A."/>
            <person name="Kuroki Y."/>
            <person name="Fujiyama A."/>
            <person name="Sasaki T."/>
            <person name="Shimizu A."/>
            <person name="Asakawa S."/>
            <person name="Shimizu N."/>
            <person name="Hashimoto S."/>
            <person name="Yang J."/>
            <person name="Lee Y."/>
            <person name="Matsushima K."/>
            <person name="Sugano S."/>
            <person name="Sakaizumi M."/>
            <person name="Narita T."/>
            <person name="Ohishi K."/>
            <person name="Haga S."/>
            <person name="Ohta F."/>
            <person name="Nomoto H."/>
            <person name="Nogata K."/>
            <person name="Morishita T."/>
            <person name="Endo T."/>
            <person name="Shin-I T."/>
            <person name="Takeda H."/>
            <person name="Morishita S."/>
            <person name="Kohara Y."/>
        </authorList>
    </citation>
    <scope>NUCLEOTIDE SEQUENCE [LARGE SCALE GENOMIC DNA]</scope>
    <source>
        <strain>Hd-rR</strain>
    </source>
</reference>
<evidence type="ECO:0000313" key="2">
    <source>
        <dbReference type="Ensembl" id="ENSORLP00015015908.1"/>
    </source>
</evidence>
<dbReference type="Pfam" id="PF06189">
    <property type="entry name" value="5-nucleotidase"/>
    <property type="match status" value="2"/>
</dbReference>
<dbReference type="GO" id="GO:0009117">
    <property type="term" value="P:nucleotide metabolic process"/>
    <property type="evidence" value="ECO:0007669"/>
    <property type="project" value="InterPro"/>
</dbReference>
<dbReference type="GO" id="GO:0008253">
    <property type="term" value="F:5'-nucleotidase activity"/>
    <property type="evidence" value="ECO:0007669"/>
    <property type="project" value="InterPro"/>
</dbReference>
<dbReference type="AlphaFoldDB" id="A0A3P9I7Q7"/>
<name>A0A3P9I7Q7_ORYLA</name>
<evidence type="ECO:0000256" key="1">
    <source>
        <dbReference type="SAM" id="MobiDB-lite"/>
    </source>
</evidence>